<proteinExistence type="predicted"/>
<dbReference type="OrthoDB" id="2384430at2759"/>
<name>A0A9E7HWY8_9LILI</name>
<dbReference type="AlphaFoldDB" id="A0A9E7HWY8"/>
<dbReference type="PANTHER" id="PTHR36792:SF5">
    <property type="entry name" value="SEL1 REPEAT PROTEIN"/>
    <property type="match status" value="1"/>
</dbReference>
<evidence type="ECO:0000256" key="1">
    <source>
        <dbReference type="SAM" id="MobiDB-lite"/>
    </source>
</evidence>
<dbReference type="EMBL" id="CP097510">
    <property type="protein sequence ID" value="URE41575.1"/>
    <property type="molecule type" value="Genomic_DNA"/>
</dbReference>
<protein>
    <submittedName>
        <fullName evidence="2">Uncharacterized protein</fullName>
    </submittedName>
</protein>
<dbReference type="Proteomes" id="UP001055439">
    <property type="component" value="Chromosome 8"/>
</dbReference>
<feature type="non-terminal residue" evidence="2">
    <location>
        <position position="1"/>
    </location>
</feature>
<feature type="compositionally biased region" description="Basic and acidic residues" evidence="1">
    <location>
        <begin position="1"/>
        <end position="25"/>
    </location>
</feature>
<organism evidence="2 3">
    <name type="scientific">Musa troglodytarum</name>
    <name type="common">fe'i banana</name>
    <dbReference type="NCBI Taxonomy" id="320322"/>
    <lineage>
        <taxon>Eukaryota</taxon>
        <taxon>Viridiplantae</taxon>
        <taxon>Streptophyta</taxon>
        <taxon>Embryophyta</taxon>
        <taxon>Tracheophyta</taxon>
        <taxon>Spermatophyta</taxon>
        <taxon>Magnoliopsida</taxon>
        <taxon>Liliopsida</taxon>
        <taxon>Zingiberales</taxon>
        <taxon>Musaceae</taxon>
        <taxon>Musa</taxon>
    </lineage>
</organism>
<evidence type="ECO:0000313" key="2">
    <source>
        <dbReference type="EMBL" id="URE41575.1"/>
    </source>
</evidence>
<sequence length="466" mass="50867">SGNRNRIVERLGSDDRRTGRGDHPHCTSTFPSPSLASVPTLSLLLLRTTTGRLTASRCGRAACIGVPKSHFLPSTLTQLGYTPVTVKRIRSSKVAKLAVKTLASLNNAKTSTAAALRDLGRGMDDRVRQEGRVPLKEVVADGTRRWFQDALKEARVGDAAMQVLVGQMHHSGYGVLKNDQKVRFLVVLWWCFSCDDLLDGMVSRDVGCDQEMFEYACIKQFKPKIGNQENCVPFPGGIALKHAVRDVIMEVGFRCHATSAHMVEALALLEGFKQARRCLQHFESTRIPSRFIAQIYFAGRTVQKLWRAGRRAGRQRVHPVLSGTGQNRVCPTGSAGPARGSARFGSVRLARRLGSARLRLVGSARPGPARLGSARPRRLGRSHANNASDTVDSATPGRGIVGMRNAGEGGEASPPPSLFARLHRTLDLLSHLTVQKHLKLIPFEFLECVSSTCASFCFLEKMVVSG</sequence>
<gene>
    <name evidence="2" type="ORF">MUK42_16168</name>
</gene>
<reference evidence="2" key="1">
    <citation type="submission" date="2022-05" db="EMBL/GenBank/DDBJ databases">
        <title>The Musa troglodytarum L. genome provides insights into the mechanism of non-climacteric behaviour and enrichment of carotenoids.</title>
        <authorList>
            <person name="Wang J."/>
        </authorList>
    </citation>
    <scope>NUCLEOTIDE SEQUENCE</scope>
    <source>
        <tissue evidence="2">Leaf</tissue>
    </source>
</reference>
<evidence type="ECO:0000313" key="3">
    <source>
        <dbReference type="Proteomes" id="UP001055439"/>
    </source>
</evidence>
<accession>A0A9E7HWY8</accession>
<keyword evidence="3" id="KW-1185">Reference proteome</keyword>
<dbReference type="PANTHER" id="PTHR36792">
    <property type="entry name" value="EXPRESSED PROTEIN"/>
    <property type="match status" value="1"/>
</dbReference>
<feature type="region of interest" description="Disordered" evidence="1">
    <location>
        <begin position="1"/>
        <end position="27"/>
    </location>
</feature>
<feature type="region of interest" description="Disordered" evidence="1">
    <location>
        <begin position="364"/>
        <end position="398"/>
    </location>
</feature>
<feature type="compositionally biased region" description="Polar residues" evidence="1">
    <location>
        <begin position="383"/>
        <end position="393"/>
    </location>
</feature>